<protein>
    <submittedName>
        <fullName evidence="2">Uncharacterized protein</fullName>
    </submittedName>
</protein>
<feature type="transmembrane region" description="Helical" evidence="1">
    <location>
        <begin position="6"/>
        <end position="25"/>
    </location>
</feature>
<dbReference type="EMBL" id="GAIX01000844">
    <property type="protein sequence ID" value="JAA91716.1"/>
    <property type="molecule type" value="Transcribed_RNA"/>
</dbReference>
<keyword evidence="1" id="KW-1133">Transmembrane helix</keyword>
<organism evidence="2">
    <name type="scientific">Pararge aegeria</name>
    <name type="common">speckled wood butterfly</name>
    <dbReference type="NCBI Taxonomy" id="116150"/>
    <lineage>
        <taxon>Eukaryota</taxon>
        <taxon>Metazoa</taxon>
        <taxon>Ecdysozoa</taxon>
        <taxon>Arthropoda</taxon>
        <taxon>Hexapoda</taxon>
        <taxon>Insecta</taxon>
        <taxon>Pterygota</taxon>
        <taxon>Neoptera</taxon>
        <taxon>Endopterygota</taxon>
        <taxon>Lepidoptera</taxon>
        <taxon>Glossata</taxon>
        <taxon>Ditrysia</taxon>
        <taxon>Papilionoidea</taxon>
        <taxon>Nymphalidae</taxon>
        <taxon>Satyrinae</taxon>
        <taxon>Satyrini</taxon>
        <taxon>Parargina</taxon>
        <taxon>Pararge</taxon>
    </lineage>
</organism>
<reference evidence="2" key="2">
    <citation type="submission" date="2013-05" db="EMBL/GenBank/DDBJ databases">
        <authorList>
            <person name="Carter J.-M."/>
            <person name="Baker S.C."/>
            <person name="Pink R."/>
            <person name="Carter D.R.F."/>
            <person name="Collins A."/>
            <person name="Tomlin J."/>
            <person name="Gibbs M."/>
            <person name="Breuker C.J."/>
        </authorList>
    </citation>
    <scope>NUCLEOTIDE SEQUENCE</scope>
    <source>
        <tissue evidence="2">Ovary</tissue>
    </source>
</reference>
<proteinExistence type="predicted"/>
<name>S4PG74_9NEOP</name>
<keyword evidence="1" id="KW-0472">Membrane</keyword>
<feature type="non-terminal residue" evidence="2">
    <location>
        <position position="1"/>
    </location>
</feature>
<evidence type="ECO:0000313" key="2">
    <source>
        <dbReference type="EMBL" id="JAA91716.1"/>
    </source>
</evidence>
<keyword evidence="1" id="KW-0812">Transmembrane</keyword>
<sequence length="68" mass="8030">DSQKPTYYNYCRIVLFTIVLDWGLINNNIHYNNVCRNNLCLFVDILCLVYMSLGNTLQKDHDLQNMKS</sequence>
<evidence type="ECO:0000256" key="1">
    <source>
        <dbReference type="SAM" id="Phobius"/>
    </source>
</evidence>
<feature type="transmembrane region" description="Helical" evidence="1">
    <location>
        <begin position="37"/>
        <end position="57"/>
    </location>
</feature>
<dbReference type="AlphaFoldDB" id="S4PG74"/>
<reference evidence="2" key="1">
    <citation type="journal article" date="2013" name="BMC Genomics">
        <title>Unscrambling butterfly oogenesis.</title>
        <authorList>
            <person name="Carter J.M."/>
            <person name="Baker S.C."/>
            <person name="Pink R."/>
            <person name="Carter D.R."/>
            <person name="Collins A."/>
            <person name="Tomlin J."/>
            <person name="Gibbs M."/>
            <person name="Breuker C.J."/>
        </authorList>
    </citation>
    <scope>NUCLEOTIDE SEQUENCE</scope>
    <source>
        <tissue evidence="2">Ovary</tissue>
    </source>
</reference>
<accession>S4PG74</accession>